<sequence length="138" mass="14535">MPAMTTRNAMTVARWTSGVLTVVMIYYFVTSDAIRSGNPFLVPDVVLTVLLPVSATLRGRLAVPAMIFALAWAAAVWTVSLCTYITRGAFADGANHLPLIFSGVVAAGLLAISGSTRTRAHEAERPAGGSRADGRTGR</sequence>
<organism evidence="2 3">
    <name type="scientific">Streptosporangium vulgare</name>
    <dbReference type="NCBI Taxonomy" id="46190"/>
    <lineage>
        <taxon>Bacteria</taxon>
        <taxon>Bacillati</taxon>
        <taxon>Actinomycetota</taxon>
        <taxon>Actinomycetes</taxon>
        <taxon>Streptosporangiales</taxon>
        <taxon>Streptosporangiaceae</taxon>
        <taxon>Streptosporangium</taxon>
    </lineage>
</organism>
<evidence type="ECO:0000313" key="3">
    <source>
        <dbReference type="Proteomes" id="UP001589610"/>
    </source>
</evidence>
<feature type="transmembrane region" description="Helical" evidence="1">
    <location>
        <begin position="41"/>
        <end position="58"/>
    </location>
</feature>
<feature type="transmembrane region" description="Helical" evidence="1">
    <location>
        <begin position="12"/>
        <end position="29"/>
    </location>
</feature>
<keyword evidence="1" id="KW-0812">Transmembrane</keyword>
<feature type="transmembrane region" description="Helical" evidence="1">
    <location>
        <begin position="98"/>
        <end position="116"/>
    </location>
</feature>
<protein>
    <submittedName>
        <fullName evidence="2">Uncharacterized protein</fullName>
    </submittedName>
</protein>
<accession>A0ABV5TMD7</accession>
<keyword evidence="3" id="KW-1185">Reference proteome</keyword>
<keyword evidence="1" id="KW-0472">Membrane</keyword>
<keyword evidence="1" id="KW-1133">Transmembrane helix</keyword>
<dbReference type="Proteomes" id="UP001589610">
    <property type="component" value="Unassembled WGS sequence"/>
</dbReference>
<reference evidence="2 3" key="1">
    <citation type="submission" date="2024-09" db="EMBL/GenBank/DDBJ databases">
        <authorList>
            <person name="Sun Q."/>
            <person name="Mori K."/>
        </authorList>
    </citation>
    <scope>NUCLEOTIDE SEQUENCE [LARGE SCALE GENOMIC DNA]</scope>
    <source>
        <strain evidence="2 3">JCM 3028</strain>
    </source>
</reference>
<dbReference type="EMBL" id="JBHMBS010000015">
    <property type="protein sequence ID" value="MFB9679411.1"/>
    <property type="molecule type" value="Genomic_DNA"/>
</dbReference>
<evidence type="ECO:0000313" key="2">
    <source>
        <dbReference type="EMBL" id="MFB9679411.1"/>
    </source>
</evidence>
<gene>
    <name evidence="2" type="ORF">ACFFRH_28355</name>
</gene>
<comment type="caution">
    <text evidence="2">The sequence shown here is derived from an EMBL/GenBank/DDBJ whole genome shotgun (WGS) entry which is preliminary data.</text>
</comment>
<proteinExistence type="predicted"/>
<feature type="transmembrane region" description="Helical" evidence="1">
    <location>
        <begin position="65"/>
        <end position="86"/>
    </location>
</feature>
<evidence type="ECO:0000256" key="1">
    <source>
        <dbReference type="SAM" id="Phobius"/>
    </source>
</evidence>
<name>A0ABV5TMD7_9ACTN</name>
<dbReference type="RefSeq" id="WP_386160821.1">
    <property type="nucleotide sequence ID" value="NZ_JBHMBS010000015.1"/>
</dbReference>